<dbReference type="NCBIfam" id="TIGR00916">
    <property type="entry name" value="2A0604s01"/>
    <property type="match status" value="1"/>
</dbReference>
<comment type="similarity">
    <text evidence="10">Belongs to the SecD/SecF family. SecD subfamily.</text>
</comment>
<feature type="domain" description="SSD" evidence="12">
    <location>
        <begin position="852"/>
        <end position="1018"/>
    </location>
</feature>
<dbReference type="PANTHER" id="PTHR30081">
    <property type="entry name" value="PROTEIN-EXPORT MEMBRANE PROTEIN SEC"/>
    <property type="match status" value="1"/>
</dbReference>
<dbReference type="HAMAP" id="MF_01463_B">
    <property type="entry name" value="SecD_B"/>
    <property type="match status" value="1"/>
</dbReference>
<dbReference type="RefSeq" id="WP_145189950.1">
    <property type="nucleotide sequence ID" value="NZ_CP036290.1"/>
</dbReference>
<evidence type="ECO:0000256" key="2">
    <source>
        <dbReference type="ARBA" id="ARBA00022448"/>
    </source>
</evidence>
<dbReference type="PRINTS" id="PR01755">
    <property type="entry name" value="SECFTRNLCASE"/>
</dbReference>
<dbReference type="InterPro" id="IPR048631">
    <property type="entry name" value="SecD_1st"/>
</dbReference>
<dbReference type="GO" id="GO:0006605">
    <property type="term" value="P:protein targeting"/>
    <property type="evidence" value="ECO:0007669"/>
    <property type="project" value="UniProtKB-UniRule"/>
</dbReference>
<keyword evidence="9 10" id="KW-0472">Membrane</keyword>
<dbReference type="Gene3D" id="3.30.70.3220">
    <property type="match status" value="1"/>
</dbReference>
<reference evidence="13 14" key="1">
    <citation type="submission" date="2019-02" db="EMBL/GenBank/DDBJ databases">
        <title>Deep-cultivation of Planctomycetes and their phenomic and genomic characterization uncovers novel biology.</title>
        <authorList>
            <person name="Wiegand S."/>
            <person name="Jogler M."/>
            <person name="Boedeker C."/>
            <person name="Pinto D."/>
            <person name="Vollmers J."/>
            <person name="Rivas-Marin E."/>
            <person name="Kohn T."/>
            <person name="Peeters S.H."/>
            <person name="Heuer A."/>
            <person name="Rast P."/>
            <person name="Oberbeckmann S."/>
            <person name="Bunk B."/>
            <person name="Jeske O."/>
            <person name="Meyerdierks A."/>
            <person name="Storesund J.E."/>
            <person name="Kallscheuer N."/>
            <person name="Luecker S."/>
            <person name="Lage O.M."/>
            <person name="Pohl T."/>
            <person name="Merkel B.J."/>
            <person name="Hornburger P."/>
            <person name="Mueller R.-W."/>
            <person name="Bruemmer F."/>
            <person name="Labrenz M."/>
            <person name="Spormann A.M."/>
            <person name="Op den Camp H."/>
            <person name="Overmann J."/>
            <person name="Amann R."/>
            <person name="Jetten M.S.M."/>
            <person name="Mascher T."/>
            <person name="Medema M.H."/>
            <person name="Devos D.P."/>
            <person name="Kaster A.-K."/>
            <person name="Ovreas L."/>
            <person name="Rohde M."/>
            <person name="Galperin M.Y."/>
            <person name="Jogler C."/>
        </authorList>
    </citation>
    <scope>NUCLEOTIDE SEQUENCE [LARGE SCALE GENOMIC DNA]</scope>
    <source>
        <strain evidence="13 14">Pla163</strain>
    </source>
</reference>
<dbReference type="EMBL" id="CP036290">
    <property type="protein sequence ID" value="QDU85839.1"/>
    <property type="molecule type" value="Genomic_DNA"/>
</dbReference>
<accession>A0A518D306</accession>
<keyword evidence="8 10" id="KW-0811">Translocation</keyword>
<evidence type="ECO:0000313" key="14">
    <source>
        <dbReference type="Proteomes" id="UP000319342"/>
    </source>
</evidence>
<dbReference type="InterPro" id="IPR005791">
    <property type="entry name" value="SecD"/>
</dbReference>
<keyword evidence="7 10" id="KW-1133">Transmembrane helix</keyword>
<evidence type="ECO:0000256" key="7">
    <source>
        <dbReference type="ARBA" id="ARBA00022989"/>
    </source>
</evidence>
<keyword evidence="5 10" id="KW-0812">Transmembrane</keyword>
<name>A0A518D306_9BACT</name>
<feature type="transmembrane region" description="Helical" evidence="10">
    <location>
        <begin position="992"/>
        <end position="1019"/>
    </location>
</feature>
<dbReference type="OrthoDB" id="9805019at2"/>
<dbReference type="Pfam" id="PF07549">
    <property type="entry name" value="Sec_GG"/>
    <property type="match status" value="2"/>
</dbReference>
<dbReference type="InterPro" id="IPR055344">
    <property type="entry name" value="SecD_SecF_C_bact"/>
</dbReference>
<comment type="subunit">
    <text evidence="10">Forms a complex with SecF. Part of the essential Sec protein translocation apparatus which comprises SecA, SecYEG and auxiliary proteins SecDF. Other proteins may also be involved.</text>
</comment>
<feature type="transmembrane region" description="Helical" evidence="10">
    <location>
        <begin position="881"/>
        <end position="903"/>
    </location>
</feature>
<dbReference type="AlphaFoldDB" id="A0A518D306"/>
<keyword evidence="2 10" id="KW-0813">Transport</keyword>
<feature type="transmembrane region" description="Helical" evidence="10">
    <location>
        <begin position="857"/>
        <end position="874"/>
    </location>
</feature>
<comment type="function">
    <text evidence="10">Part of the Sec protein translocase complex. Interacts with the SecYEG preprotein conducting channel. SecDF uses the proton motive force (PMF) to complete protein translocation after the ATP-dependent function of SecA.</text>
</comment>
<protein>
    <recommendedName>
        <fullName evidence="10 11">Multifunctional fusion protein</fullName>
    </recommendedName>
    <domain>
        <recommendedName>
            <fullName evidence="10">Protein translocase subunit SecD</fullName>
        </recommendedName>
    </domain>
    <domain>
        <recommendedName>
            <fullName evidence="11">Protein-export membrane protein SecF</fullName>
        </recommendedName>
    </domain>
</protein>
<feature type="transmembrane region" description="Helical" evidence="10">
    <location>
        <begin position="573"/>
        <end position="597"/>
    </location>
</feature>
<dbReference type="GO" id="GO:0065002">
    <property type="term" value="P:intracellular protein transmembrane transport"/>
    <property type="evidence" value="ECO:0007669"/>
    <property type="project" value="UniProtKB-UniRule"/>
</dbReference>
<dbReference type="PANTHER" id="PTHR30081:SF1">
    <property type="entry name" value="PROTEIN TRANSLOCASE SUBUNIT SECD"/>
    <property type="match status" value="1"/>
</dbReference>
<comment type="similarity">
    <text evidence="11">Belongs to the SecD/SecF family. SecF subfamily.</text>
</comment>
<feature type="transmembrane region" description="Helical" evidence="10">
    <location>
        <begin position="500"/>
        <end position="524"/>
    </location>
</feature>
<proteinExistence type="inferred from homology"/>
<dbReference type="InterPro" id="IPR000731">
    <property type="entry name" value="SSD"/>
</dbReference>
<dbReference type="PROSITE" id="PS50156">
    <property type="entry name" value="SSD"/>
    <property type="match status" value="1"/>
</dbReference>
<dbReference type="InterPro" id="IPR022645">
    <property type="entry name" value="SecD/SecF_bac"/>
</dbReference>
<dbReference type="NCBIfam" id="TIGR00966">
    <property type="entry name" value="transloc_SecF"/>
    <property type="match status" value="1"/>
</dbReference>
<dbReference type="InterPro" id="IPR054384">
    <property type="entry name" value="SecDF_P1_head"/>
</dbReference>
<dbReference type="GO" id="GO:0015450">
    <property type="term" value="F:protein-transporting ATPase activity"/>
    <property type="evidence" value="ECO:0007669"/>
    <property type="project" value="InterPro"/>
</dbReference>
<keyword evidence="6 10" id="KW-0653">Protein transport</keyword>
<dbReference type="Proteomes" id="UP000319342">
    <property type="component" value="Chromosome"/>
</dbReference>
<feature type="transmembrane region" description="Helical" evidence="10">
    <location>
        <begin position="966"/>
        <end position="986"/>
    </location>
</feature>
<evidence type="ECO:0000313" key="13">
    <source>
        <dbReference type="EMBL" id="QDU85839.1"/>
    </source>
</evidence>
<dbReference type="InterPro" id="IPR005665">
    <property type="entry name" value="SecF_bac"/>
</dbReference>
<sequence length="1043" mass="112486">MIENVKGKLLLIFSVLAIAGIFLALGKVRPNLGLQLGLDLQGGQRYVYRLEFDEDQIANENPATLQRQTIEIIRDRIDPDGVLEPVLRPEGSNRIVIEIPGVDELQGAGASGALQRAVTLLGEDSLALRLDANYSGVFPASGGEVSVGAETVRYVEARAVKVGDEPVLDDQDEPVLDPQTGLELTRDVMGIELVVAEDGRGYQGTTKVEHPVGEPVSLISTNYIQNKIENLGQLYFGIVATPAMLNAGSGTDMESERAKLDAWFAEHSQATSLREFNALDPTQGGPHPWLRWVPEKRRINADGQVADSRTLAERARPLLRLENHPDYADRDWKFDGQRLKSAYPARDQRGLPAIGFEWQSRFAQKFGAFTGNFSDELMAIVLNEQIESAPQLNEPIYASGIIRSGSTPYRAEEVEEMVTVLRTGSLRVRPILESKETVGPTLGAAYVQRGWWSGGIGIGLVLAFMVWYYRRLGLISVVSLLSNMFILMGALSFLNATLTLPGIAGLILTIGMAVDANILIFDRIREERDNGRNVRQAAKNGFDKALSTIVDANLTTLITALVLYYFGTGPVKGFAVTLAVGILASMFAALVITRVLVHFSLERGTKEFTVGTWLVTANFDWMGKRKLAYMVSSVLIVGGVGLFGYRYATDPAHIIGIDFTGGVEVQVRMDEPRTKAEIDTLLASADSIAKAGEARAVTSSGSDSGYLQFRVSSKVSGKDQEERDSMARNFSDALKLALADVLQKGPVDVSPRAADGTIELTVYTEDPHPAAALGTLIEDNTALSALTIEADPTRGEGVFVVKAEVPEAVTAGAVQQQITTALAGKKDAAGVAYKLSSPIANESVVGAAVSDELTDSALLAILISLFAVVMYIRVRFTEYSYGFAAVAALAHDVLITLGAIALVNTLGLLELEINLAMIAAFLTIIGYSLNDTIVIFDRVRENRPRMERPLSDILNTSVNQTLSRTILTSLTTFIAVAVLFVANVGTGNTLESFSFAMIVGIITGTYSTIFIANPVFLALETRSLARRAALAKAESSKPATAGA</sequence>
<evidence type="ECO:0000256" key="8">
    <source>
        <dbReference type="ARBA" id="ARBA00023010"/>
    </source>
</evidence>
<comment type="subcellular location">
    <subcellularLocation>
        <location evidence="1 10">Cell membrane</location>
        <topology evidence="1 10">Multi-pass membrane protein</topology>
    </subcellularLocation>
</comment>
<evidence type="ECO:0000256" key="4">
    <source>
        <dbReference type="ARBA" id="ARBA00022519"/>
    </source>
</evidence>
<comment type="caution">
    <text evidence="10">Lacks conserved residue(s) required for the propagation of feature annotation.</text>
</comment>
<dbReference type="GO" id="GO:0005886">
    <property type="term" value="C:plasma membrane"/>
    <property type="evidence" value="ECO:0007669"/>
    <property type="project" value="UniProtKB-SubCell"/>
</dbReference>
<keyword evidence="3 10" id="KW-1003">Cell membrane</keyword>
<dbReference type="Pfam" id="PF21760">
    <property type="entry name" value="SecD_1st"/>
    <property type="match status" value="1"/>
</dbReference>
<organism evidence="13 14">
    <name type="scientific">Rohdeia mirabilis</name>
    <dbReference type="NCBI Taxonomy" id="2528008"/>
    <lineage>
        <taxon>Bacteria</taxon>
        <taxon>Pseudomonadati</taxon>
        <taxon>Planctomycetota</taxon>
        <taxon>Planctomycetia</taxon>
        <taxon>Planctomycetia incertae sedis</taxon>
        <taxon>Rohdeia</taxon>
    </lineage>
</organism>
<feature type="transmembrane region" description="Helical" evidence="10">
    <location>
        <begin position="915"/>
        <end position="936"/>
    </location>
</feature>
<evidence type="ECO:0000256" key="3">
    <source>
        <dbReference type="ARBA" id="ARBA00022475"/>
    </source>
</evidence>
<gene>
    <name evidence="11" type="primary">secF</name>
    <name evidence="10" type="synonym">secD</name>
    <name evidence="13" type="ORF">Pla163_29800</name>
</gene>
<dbReference type="HAMAP" id="MF_01464_B">
    <property type="entry name" value="SecF_B"/>
    <property type="match status" value="1"/>
</dbReference>
<dbReference type="InterPro" id="IPR048634">
    <property type="entry name" value="SecD_SecF_C"/>
</dbReference>
<evidence type="ECO:0000259" key="12">
    <source>
        <dbReference type="PROSITE" id="PS50156"/>
    </source>
</evidence>
<dbReference type="Gene3D" id="1.20.1640.10">
    <property type="entry name" value="Multidrug efflux transporter AcrB transmembrane domain"/>
    <property type="match status" value="2"/>
</dbReference>
<dbReference type="Pfam" id="PF02355">
    <property type="entry name" value="SecD_SecF_C"/>
    <property type="match status" value="2"/>
</dbReference>
<evidence type="ECO:0000256" key="6">
    <source>
        <dbReference type="ARBA" id="ARBA00022927"/>
    </source>
</evidence>
<keyword evidence="4" id="KW-0997">Cell inner membrane</keyword>
<dbReference type="InterPro" id="IPR022646">
    <property type="entry name" value="SecD/SecF_CS"/>
</dbReference>
<dbReference type="Pfam" id="PF22599">
    <property type="entry name" value="SecDF_P1_head"/>
    <property type="match status" value="1"/>
</dbReference>
<comment type="subunit">
    <text evidence="11">Forms a complex with SecD. Part of the essential Sec protein translocation apparatus which comprises SecA, SecYEG and auxiliary proteins SecDF. Other proteins may also be involved.</text>
</comment>
<feature type="transmembrane region" description="Helical" evidence="10">
    <location>
        <begin position="474"/>
        <end position="494"/>
    </location>
</feature>
<evidence type="ECO:0000256" key="1">
    <source>
        <dbReference type="ARBA" id="ARBA00004651"/>
    </source>
</evidence>
<dbReference type="Gene3D" id="3.30.1360.200">
    <property type="match status" value="1"/>
</dbReference>
<dbReference type="GO" id="GO:0043952">
    <property type="term" value="P:protein transport by the Sec complex"/>
    <property type="evidence" value="ECO:0007669"/>
    <property type="project" value="UniProtKB-UniRule"/>
</dbReference>
<dbReference type="FunFam" id="1.20.1640.10:FF:000004">
    <property type="entry name" value="Protein translocase subunit SecD"/>
    <property type="match status" value="1"/>
</dbReference>
<evidence type="ECO:0000256" key="11">
    <source>
        <dbReference type="HAMAP-Rule" id="MF_01464"/>
    </source>
</evidence>
<evidence type="ECO:0000256" key="9">
    <source>
        <dbReference type="ARBA" id="ARBA00023136"/>
    </source>
</evidence>
<dbReference type="NCBIfam" id="TIGR01129">
    <property type="entry name" value="secD"/>
    <property type="match status" value="1"/>
</dbReference>
<feature type="transmembrane region" description="Helical" evidence="10">
    <location>
        <begin position="450"/>
        <end position="469"/>
    </location>
</feature>
<dbReference type="SUPFAM" id="SSF82866">
    <property type="entry name" value="Multidrug efflux transporter AcrB transmembrane domain"/>
    <property type="match status" value="2"/>
</dbReference>
<evidence type="ECO:0000256" key="5">
    <source>
        <dbReference type="ARBA" id="ARBA00022692"/>
    </source>
</evidence>
<keyword evidence="14" id="KW-1185">Reference proteome</keyword>
<evidence type="ECO:0000256" key="10">
    <source>
        <dbReference type="HAMAP-Rule" id="MF_01463"/>
    </source>
</evidence>
<feature type="transmembrane region" description="Helical" evidence="10">
    <location>
        <begin position="627"/>
        <end position="648"/>
    </location>
</feature>
<feature type="transmembrane region" description="Helical" evidence="10">
    <location>
        <begin position="545"/>
        <end position="567"/>
    </location>
</feature>
<dbReference type="InterPro" id="IPR022813">
    <property type="entry name" value="SecD/SecF_arch_bac"/>
</dbReference>